<organism evidence="2 3">
    <name type="scientific">Nezara viridula</name>
    <name type="common">Southern green stink bug</name>
    <name type="synonym">Cimex viridulus</name>
    <dbReference type="NCBI Taxonomy" id="85310"/>
    <lineage>
        <taxon>Eukaryota</taxon>
        <taxon>Metazoa</taxon>
        <taxon>Ecdysozoa</taxon>
        <taxon>Arthropoda</taxon>
        <taxon>Hexapoda</taxon>
        <taxon>Insecta</taxon>
        <taxon>Pterygota</taxon>
        <taxon>Neoptera</taxon>
        <taxon>Paraneoptera</taxon>
        <taxon>Hemiptera</taxon>
        <taxon>Heteroptera</taxon>
        <taxon>Panheteroptera</taxon>
        <taxon>Pentatomomorpha</taxon>
        <taxon>Pentatomoidea</taxon>
        <taxon>Pentatomidae</taxon>
        <taxon>Pentatominae</taxon>
        <taxon>Nezara</taxon>
    </lineage>
</organism>
<keyword evidence="1" id="KW-0812">Transmembrane</keyword>
<gene>
    <name evidence="2" type="ORF">NEZAVI_LOCUS6349</name>
</gene>
<accession>A0A9P0H6H8</accession>
<evidence type="ECO:0000313" key="3">
    <source>
        <dbReference type="Proteomes" id="UP001152798"/>
    </source>
</evidence>
<dbReference type="AlphaFoldDB" id="A0A9P0H6H8"/>
<proteinExistence type="predicted"/>
<dbReference type="EMBL" id="OV725079">
    <property type="protein sequence ID" value="CAH1396244.1"/>
    <property type="molecule type" value="Genomic_DNA"/>
</dbReference>
<dbReference type="Proteomes" id="UP001152798">
    <property type="component" value="Chromosome 3"/>
</dbReference>
<sequence length="132" mass="15283">MRVSVMTPKCRRGGGQVHEEERGSLAETLDSILDRKHCDWRTNQLRLSRCLFGDPDLIVAIIFVTMATIYLYKIFRFVLFPEGISQESHDYLYSKIYRITPESIMEDTMEAPGRVPDLEGGRTVQLRQRTIT</sequence>
<feature type="transmembrane region" description="Helical" evidence="1">
    <location>
        <begin position="57"/>
        <end position="75"/>
    </location>
</feature>
<evidence type="ECO:0000256" key="1">
    <source>
        <dbReference type="SAM" id="Phobius"/>
    </source>
</evidence>
<keyword evidence="1" id="KW-0472">Membrane</keyword>
<name>A0A9P0H6H8_NEZVI</name>
<keyword evidence="3" id="KW-1185">Reference proteome</keyword>
<protein>
    <submittedName>
        <fullName evidence="2">Uncharacterized protein</fullName>
    </submittedName>
</protein>
<evidence type="ECO:0000313" key="2">
    <source>
        <dbReference type="EMBL" id="CAH1396244.1"/>
    </source>
</evidence>
<reference evidence="2" key="1">
    <citation type="submission" date="2022-01" db="EMBL/GenBank/DDBJ databases">
        <authorList>
            <person name="King R."/>
        </authorList>
    </citation>
    <scope>NUCLEOTIDE SEQUENCE</scope>
</reference>
<keyword evidence="1" id="KW-1133">Transmembrane helix</keyword>